<dbReference type="PANTHER" id="PTHR30469">
    <property type="entry name" value="MULTIDRUG RESISTANCE PROTEIN MDTA"/>
    <property type="match status" value="1"/>
</dbReference>
<comment type="similarity">
    <text evidence="1">Belongs to the membrane fusion protein (MFP) (TC 8.A.1) family.</text>
</comment>
<evidence type="ECO:0000256" key="1">
    <source>
        <dbReference type="ARBA" id="ARBA00009477"/>
    </source>
</evidence>
<dbReference type="EMBL" id="JBHUEY010000007">
    <property type="protein sequence ID" value="MFD1785558.1"/>
    <property type="molecule type" value="Genomic_DNA"/>
</dbReference>
<feature type="domain" description="CusB-like beta-barrel" evidence="4">
    <location>
        <begin position="227"/>
        <end position="300"/>
    </location>
</feature>
<evidence type="ECO:0000259" key="4">
    <source>
        <dbReference type="Pfam" id="PF25954"/>
    </source>
</evidence>
<keyword evidence="7" id="KW-1185">Reference proteome</keyword>
<evidence type="ECO:0000256" key="3">
    <source>
        <dbReference type="SAM" id="MobiDB-lite"/>
    </source>
</evidence>
<dbReference type="Gene3D" id="2.40.50.100">
    <property type="match status" value="1"/>
</dbReference>
<organism evidence="6 7">
    <name type="scientific">Phenylobacterium terrae</name>
    <dbReference type="NCBI Taxonomy" id="2665495"/>
    <lineage>
        <taxon>Bacteria</taxon>
        <taxon>Pseudomonadati</taxon>
        <taxon>Pseudomonadota</taxon>
        <taxon>Alphaproteobacteria</taxon>
        <taxon>Caulobacterales</taxon>
        <taxon>Caulobacteraceae</taxon>
        <taxon>Phenylobacterium</taxon>
    </lineage>
</organism>
<dbReference type="InterPro" id="IPR006143">
    <property type="entry name" value="RND_pump_MFP"/>
</dbReference>
<gene>
    <name evidence="6" type="ORF">ACFSC0_19325</name>
</gene>
<dbReference type="Pfam" id="PF25989">
    <property type="entry name" value="YknX_C"/>
    <property type="match status" value="1"/>
</dbReference>
<dbReference type="InterPro" id="IPR058637">
    <property type="entry name" value="YknX-like_C"/>
</dbReference>
<evidence type="ECO:0000259" key="5">
    <source>
        <dbReference type="Pfam" id="PF25989"/>
    </source>
</evidence>
<keyword evidence="2" id="KW-0175">Coiled coil</keyword>
<evidence type="ECO:0000256" key="2">
    <source>
        <dbReference type="SAM" id="Coils"/>
    </source>
</evidence>
<dbReference type="NCBIfam" id="TIGR01730">
    <property type="entry name" value="RND_mfp"/>
    <property type="match status" value="1"/>
</dbReference>
<accession>A0ABW4N777</accession>
<feature type="region of interest" description="Disordered" evidence="3">
    <location>
        <begin position="378"/>
        <end position="399"/>
    </location>
</feature>
<dbReference type="Gene3D" id="2.40.30.170">
    <property type="match status" value="1"/>
</dbReference>
<reference evidence="7" key="1">
    <citation type="journal article" date="2019" name="Int. J. Syst. Evol. Microbiol.">
        <title>The Global Catalogue of Microorganisms (GCM) 10K type strain sequencing project: providing services to taxonomists for standard genome sequencing and annotation.</title>
        <authorList>
            <consortium name="The Broad Institute Genomics Platform"/>
            <consortium name="The Broad Institute Genome Sequencing Center for Infectious Disease"/>
            <person name="Wu L."/>
            <person name="Ma J."/>
        </authorList>
    </citation>
    <scope>NUCLEOTIDE SEQUENCE [LARGE SCALE GENOMIC DNA]</scope>
    <source>
        <strain evidence="7">DFY28</strain>
    </source>
</reference>
<dbReference type="Gene3D" id="2.40.420.20">
    <property type="match status" value="1"/>
</dbReference>
<dbReference type="InterPro" id="IPR058792">
    <property type="entry name" value="Beta-barrel_RND_2"/>
</dbReference>
<dbReference type="Gene3D" id="1.10.287.470">
    <property type="entry name" value="Helix hairpin bin"/>
    <property type="match status" value="1"/>
</dbReference>
<dbReference type="Pfam" id="PF25954">
    <property type="entry name" value="Beta-barrel_RND_2"/>
    <property type="match status" value="1"/>
</dbReference>
<name>A0ABW4N777_9CAUL</name>
<feature type="coiled-coil region" evidence="2">
    <location>
        <begin position="134"/>
        <end position="185"/>
    </location>
</feature>
<dbReference type="Proteomes" id="UP001597237">
    <property type="component" value="Unassembled WGS sequence"/>
</dbReference>
<evidence type="ECO:0000313" key="7">
    <source>
        <dbReference type="Proteomes" id="UP001597237"/>
    </source>
</evidence>
<proteinExistence type="inferred from homology"/>
<feature type="compositionally biased region" description="Low complexity" evidence="3">
    <location>
        <begin position="378"/>
        <end position="390"/>
    </location>
</feature>
<dbReference type="SUPFAM" id="SSF111369">
    <property type="entry name" value="HlyD-like secretion proteins"/>
    <property type="match status" value="1"/>
</dbReference>
<sequence>MLRRHFFLVGAVAVLAVMILVAGFKLATAQGGGGQGGPGGPGGPGMAQGKGPGGGGPGGGGGFGGAATVAVVQAQPHNFVDALEVIGVAKGRQSVTLTAAATQLVERVHFSDGQQVPRGAVLVQLKSAEQDAGVAQAQARLVEARRAYERWRQLGEKGFASKASIEQYEAAYRTAEADVAAARAREQDRVIRAPFSGVVGLTDIAPGALVNPGAPIVTLDDLSAVRVDFEIPERYLASLREGQSISATADAYPGETINGVIKQLDTRVDERTRAITARAEFPNAGGRLKPGMMMRVAIARGSRTGLAVPEAAVSMQGNSTFVFVISQQGGRTVAEQRPIVAGVRQNGFVEVRDGLSAGERIVGDGLNRIQPGQAVQIAGAAPAGRPAGAAKPPPKGPPA</sequence>
<evidence type="ECO:0000313" key="6">
    <source>
        <dbReference type="EMBL" id="MFD1785558.1"/>
    </source>
</evidence>
<comment type="caution">
    <text evidence="6">The sequence shown here is derived from an EMBL/GenBank/DDBJ whole genome shotgun (WGS) entry which is preliminary data.</text>
</comment>
<protein>
    <submittedName>
        <fullName evidence="6">Efflux RND transporter periplasmic adaptor subunit</fullName>
    </submittedName>
</protein>
<feature type="domain" description="YknX-like C-terminal permuted SH3-like" evidence="5">
    <location>
        <begin position="305"/>
        <end position="376"/>
    </location>
</feature>
<feature type="region of interest" description="Disordered" evidence="3">
    <location>
        <begin position="31"/>
        <end position="60"/>
    </location>
</feature>
<dbReference type="RefSeq" id="WP_377281411.1">
    <property type="nucleotide sequence ID" value="NZ_JBHRSI010000003.1"/>
</dbReference>
<dbReference type="PANTHER" id="PTHR30469:SF16">
    <property type="entry name" value="HAE1 FAMILY EFFLUX PUMP MFP COMPONENT"/>
    <property type="match status" value="1"/>
</dbReference>